<name>A0A7K1LB37_9ACTN</name>
<dbReference type="EMBL" id="WOFH01000015">
    <property type="protein sequence ID" value="MUN41632.1"/>
    <property type="molecule type" value="Genomic_DNA"/>
</dbReference>
<evidence type="ECO:0000313" key="1">
    <source>
        <dbReference type="EMBL" id="MUN41632.1"/>
    </source>
</evidence>
<protein>
    <submittedName>
        <fullName evidence="1">Uncharacterized protein</fullName>
    </submittedName>
</protein>
<organism evidence="1 2">
    <name type="scientific">Actinomadura litoris</name>
    <dbReference type="NCBI Taxonomy" id="2678616"/>
    <lineage>
        <taxon>Bacteria</taxon>
        <taxon>Bacillati</taxon>
        <taxon>Actinomycetota</taxon>
        <taxon>Actinomycetes</taxon>
        <taxon>Streptosporangiales</taxon>
        <taxon>Thermomonosporaceae</taxon>
        <taxon>Actinomadura</taxon>
    </lineage>
</organism>
<dbReference type="AlphaFoldDB" id="A0A7K1LB37"/>
<evidence type="ECO:0000313" key="2">
    <source>
        <dbReference type="Proteomes" id="UP000432015"/>
    </source>
</evidence>
<dbReference type="Proteomes" id="UP000432015">
    <property type="component" value="Unassembled WGS sequence"/>
</dbReference>
<sequence>MAADRLAYPVVQPGQLVVGLQSGAGFQCARTEPVRLCRERWSTPARAARNWVAVLMCAAVPGVLMAKALPCCRAKACCMWVMSVL</sequence>
<dbReference type="RefSeq" id="WP_156220805.1">
    <property type="nucleotide sequence ID" value="NZ_WOFH01000015.1"/>
</dbReference>
<accession>A0A7K1LB37</accession>
<keyword evidence="2" id="KW-1185">Reference proteome</keyword>
<reference evidence="1 2" key="1">
    <citation type="submission" date="2019-11" db="EMBL/GenBank/DDBJ databases">
        <authorList>
            <person name="Cao P."/>
        </authorList>
    </citation>
    <scope>NUCLEOTIDE SEQUENCE [LARGE SCALE GENOMIC DNA]</scope>
    <source>
        <strain evidence="1 2">NEAU-AAG5</strain>
    </source>
</reference>
<proteinExistence type="predicted"/>
<comment type="caution">
    <text evidence="1">The sequence shown here is derived from an EMBL/GenBank/DDBJ whole genome shotgun (WGS) entry which is preliminary data.</text>
</comment>
<gene>
    <name evidence="1" type="ORF">GNZ18_34345</name>
</gene>